<feature type="compositionally biased region" description="Polar residues" evidence="14">
    <location>
        <begin position="719"/>
        <end position="730"/>
    </location>
</feature>
<dbReference type="GO" id="GO:0005634">
    <property type="term" value="C:nucleus"/>
    <property type="evidence" value="ECO:0007669"/>
    <property type="project" value="UniProtKB-SubCell"/>
</dbReference>
<feature type="compositionally biased region" description="Polar residues" evidence="14">
    <location>
        <begin position="477"/>
        <end position="487"/>
    </location>
</feature>
<dbReference type="Pfam" id="PF00069">
    <property type="entry name" value="Pkinase"/>
    <property type="match status" value="1"/>
</dbReference>
<dbReference type="InterPro" id="IPR013896">
    <property type="entry name" value="SNF1_UBA"/>
</dbReference>
<keyword evidence="4" id="KW-0723">Serine/threonine-protein kinase</keyword>
<evidence type="ECO:0000256" key="7">
    <source>
        <dbReference type="ARBA" id="ARBA00022777"/>
    </source>
</evidence>
<reference evidence="17" key="2">
    <citation type="submission" date="2013-07" db="EMBL/GenBank/DDBJ databases">
        <authorList>
            <consortium name="The Broad Institute Genome Sequencing Platform"/>
            <person name="Cuomo C."/>
            <person name="Litvintseva A."/>
            <person name="Chen Y."/>
            <person name="Heitman J."/>
            <person name="Sun S."/>
            <person name="Springer D."/>
            <person name="Dromer F."/>
            <person name="Young S.K."/>
            <person name="Zeng Q."/>
            <person name="Gargeya S."/>
            <person name="Fitzgerald M."/>
            <person name="Abouelleil A."/>
            <person name="Alvarado L."/>
            <person name="Berlin A.M."/>
            <person name="Chapman S.B."/>
            <person name="Dewar J."/>
            <person name="Goldberg J."/>
            <person name="Griggs A."/>
            <person name="Gujja S."/>
            <person name="Hansen M."/>
            <person name="Howarth C."/>
            <person name="Imamovic A."/>
            <person name="Larimer J."/>
            <person name="McCowan C."/>
            <person name="Murphy C."/>
            <person name="Pearson M."/>
            <person name="Priest M."/>
            <person name="Roberts A."/>
            <person name="Saif S."/>
            <person name="Shea T."/>
            <person name="Sykes S."/>
            <person name="Wortman J."/>
            <person name="Nusbaum C."/>
            <person name="Birren B."/>
        </authorList>
    </citation>
    <scope>NUCLEOTIDE SEQUENCE</scope>
    <source>
        <strain evidence="17">CBS 10117</strain>
    </source>
</reference>
<evidence type="ECO:0000256" key="9">
    <source>
        <dbReference type="ARBA" id="ARBA00023242"/>
    </source>
</evidence>
<proteinExistence type="inferred from homology"/>
<feature type="region of interest" description="Disordered" evidence="14">
    <location>
        <begin position="1"/>
        <end position="40"/>
    </location>
</feature>
<dbReference type="CDD" id="cd12122">
    <property type="entry name" value="AMPKA_C"/>
    <property type="match status" value="1"/>
</dbReference>
<dbReference type="Gene3D" id="1.10.510.10">
    <property type="entry name" value="Transferase(Phosphotransferase) domain 1"/>
    <property type="match status" value="1"/>
</dbReference>
<dbReference type="CDD" id="cd14079">
    <property type="entry name" value="STKc_AMPK_alpha"/>
    <property type="match status" value="1"/>
</dbReference>
<dbReference type="GO" id="GO:0005524">
    <property type="term" value="F:ATP binding"/>
    <property type="evidence" value="ECO:0007669"/>
    <property type="project" value="UniProtKB-UniRule"/>
</dbReference>
<evidence type="ECO:0000256" key="4">
    <source>
        <dbReference type="ARBA" id="ARBA00022527"/>
    </source>
</evidence>
<dbReference type="VEuPathDB" id="FungiDB:I303_02319"/>
<feature type="compositionally biased region" description="Pro residues" evidence="14">
    <location>
        <begin position="1"/>
        <end position="10"/>
    </location>
</feature>
<protein>
    <recommendedName>
        <fullName evidence="3">non-specific serine/threonine protein kinase</fullName>
        <ecNumber evidence="3">2.7.11.1</ecNumber>
    </recommendedName>
</protein>
<dbReference type="GO" id="GO:0035556">
    <property type="term" value="P:intracellular signal transduction"/>
    <property type="evidence" value="ECO:0007669"/>
    <property type="project" value="TreeGrafter"/>
</dbReference>
<evidence type="ECO:0000256" key="2">
    <source>
        <dbReference type="ARBA" id="ARBA00006234"/>
    </source>
</evidence>
<dbReference type="OrthoDB" id="193931at2759"/>
<feature type="compositionally biased region" description="Low complexity" evidence="14">
    <location>
        <begin position="695"/>
        <end position="711"/>
    </location>
</feature>
<dbReference type="InterPro" id="IPR011009">
    <property type="entry name" value="Kinase-like_dom_sf"/>
</dbReference>
<keyword evidence="5" id="KW-0808">Transferase</keyword>
<dbReference type="Pfam" id="PF16579">
    <property type="entry name" value="AdenylateSensor"/>
    <property type="match status" value="1"/>
</dbReference>
<gene>
    <name evidence="16" type="ORF">I303_02319</name>
    <name evidence="17" type="ORF">I303_101549</name>
</gene>
<dbReference type="EMBL" id="CP144531">
    <property type="protein sequence ID" value="WWC59003.1"/>
    <property type="molecule type" value="Genomic_DNA"/>
</dbReference>
<dbReference type="AlphaFoldDB" id="A0A1A6ADG0"/>
<keyword evidence="18" id="KW-1185">Reference proteome</keyword>
<dbReference type="SUPFAM" id="SSF56112">
    <property type="entry name" value="Protein kinase-like (PK-like)"/>
    <property type="match status" value="1"/>
</dbReference>
<name>A0A1A6ADG0_9TREE</name>
<evidence type="ECO:0000256" key="5">
    <source>
        <dbReference type="ARBA" id="ARBA00022679"/>
    </source>
</evidence>
<keyword evidence="7 16" id="KW-0418">Kinase</keyword>
<evidence type="ECO:0000256" key="10">
    <source>
        <dbReference type="ARBA" id="ARBA00023277"/>
    </source>
</evidence>
<reference evidence="17" key="3">
    <citation type="submission" date="2024-02" db="EMBL/GenBank/DDBJ databases">
        <title>Comparative genomics of Cryptococcus and Kwoniella reveals pathogenesis evolution and contrasting modes of karyotype evolution via chromosome fusion or intercentromeric recombination.</title>
        <authorList>
            <person name="Coelho M.A."/>
            <person name="David-Palma M."/>
            <person name="Shea T."/>
            <person name="Bowers K."/>
            <person name="McGinley-Smith S."/>
            <person name="Mohammad A.W."/>
            <person name="Gnirke A."/>
            <person name="Yurkov A.M."/>
            <person name="Nowrousian M."/>
            <person name="Sun S."/>
            <person name="Cuomo C.A."/>
            <person name="Heitman J."/>
        </authorList>
    </citation>
    <scope>NUCLEOTIDE SEQUENCE</scope>
    <source>
        <strain evidence="17">CBS 10117</strain>
    </source>
</reference>
<keyword evidence="6 13" id="KW-0547">Nucleotide-binding</keyword>
<comment type="catalytic activity">
    <reaction evidence="11">
        <text>L-threonyl-[protein] + ATP = O-phospho-L-threonyl-[protein] + ADP + H(+)</text>
        <dbReference type="Rhea" id="RHEA:46608"/>
        <dbReference type="Rhea" id="RHEA-COMP:11060"/>
        <dbReference type="Rhea" id="RHEA-COMP:11605"/>
        <dbReference type="ChEBI" id="CHEBI:15378"/>
        <dbReference type="ChEBI" id="CHEBI:30013"/>
        <dbReference type="ChEBI" id="CHEBI:30616"/>
        <dbReference type="ChEBI" id="CHEBI:61977"/>
        <dbReference type="ChEBI" id="CHEBI:456216"/>
        <dbReference type="EC" id="2.7.11.1"/>
    </reaction>
</comment>
<dbReference type="InterPro" id="IPR032270">
    <property type="entry name" value="AMPK_C"/>
</dbReference>
<feature type="region of interest" description="Disordered" evidence="14">
    <location>
        <begin position="695"/>
        <end position="730"/>
    </location>
</feature>
<dbReference type="CDD" id="cd14334">
    <property type="entry name" value="UBA_SNF1_fungi"/>
    <property type="match status" value="1"/>
</dbReference>
<dbReference type="RefSeq" id="XP_018265942.1">
    <property type="nucleotide sequence ID" value="XM_018405661.1"/>
</dbReference>
<keyword evidence="8 13" id="KW-0067">ATP-binding</keyword>
<dbReference type="InterPro" id="IPR008271">
    <property type="entry name" value="Ser/Thr_kinase_AS"/>
</dbReference>
<evidence type="ECO:0000313" key="18">
    <source>
        <dbReference type="Proteomes" id="UP000078595"/>
    </source>
</evidence>
<comment type="similarity">
    <text evidence="2">Belongs to the protein kinase superfamily. CAMK Ser/Thr protein kinase family. SNF1 subfamily.</text>
</comment>
<evidence type="ECO:0000313" key="16">
    <source>
        <dbReference type="EMBL" id="OBR88100.1"/>
    </source>
</evidence>
<dbReference type="FunFam" id="3.30.200.20:FF:000236">
    <property type="entry name" value="Non-specific serine/threonine protein kinase"/>
    <property type="match status" value="1"/>
</dbReference>
<evidence type="ECO:0000256" key="1">
    <source>
        <dbReference type="ARBA" id="ARBA00004123"/>
    </source>
</evidence>
<evidence type="ECO:0000256" key="11">
    <source>
        <dbReference type="ARBA" id="ARBA00047899"/>
    </source>
</evidence>
<feature type="compositionally biased region" description="Low complexity" evidence="14">
    <location>
        <begin position="506"/>
        <end position="515"/>
    </location>
</feature>
<dbReference type="GO" id="GO:0005737">
    <property type="term" value="C:cytoplasm"/>
    <property type="evidence" value="ECO:0007669"/>
    <property type="project" value="TreeGrafter"/>
</dbReference>
<dbReference type="PANTHER" id="PTHR24346">
    <property type="entry name" value="MAP/MICROTUBULE AFFINITY-REGULATING KINASE"/>
    <property type="match status" value="1"/>
</dbReference>
<dbReference type="PROSITE" id="PS50011">
    <property type="entry name" value="PROTEIN_KINASE_DOM"/>
    <property type="match status" value="1"/>
</dbReference>
<dbReference type="Gene3D" id="1.10.8.10">
    <property type="entry name" value="DNA helicase RuvA subunit, C-terminal domain"/>
    <property type="match status" value="1"/>
</dbReference>
<organism evidence="16">
    <name type="scientific">Kwoniella dejecticola CBS 10117</name>
    <dbReference type="NCBI Taxonomy" id="1296121"/>
    <lineage>
        <taxon>Eukaryota</taxon>
        <taxon>Fungi</taxon>
        <taxon>Dikarya</taxon>
        <taxon>Basidiomycota</taxon>
        <taxon>Agaricomycotina</taxon>
        <taxon>Tremellomycetes</taxon>
        <taxon>Tremellales</taxon>
        <taxon>Cryptococcaceae</taxon>
        <taxon>Kwoniella</taxon>
    </lineage>
</organism>
<dbReference type="Gene3D" id="3.30.310.80">
    <property type="entry name" value="Kinase associated domain 1, KA1"/>
    <property type="match status" value="1"/>
</dbReference>
<reference evidence="16" key="1">
    <citation type="submission" date="2013-07" db="EMBL/GenBank/DDBJ databases">
        <title>The Genome Sequence of Cryptococcus dejecticola CBS10117.</title>
        <authorList>
            <consortium name="The Broad Institute Genome Sequencing Platform"/>
            <person name="Cuomo C."/>
            <person name="Litvintseva A."/>
            <person name="Chen Y."/>
            <person name="Heitman J."/>
            <person name="Sun S."/>
            <person name="Springer D."/>
            <person name="Dromer F."/>
            <person name="Young S.K."/>
            <person name="Zeng Q."/>
            <person name="Gargeya S."/>
            <person name="Fitzgerald M."/>
            <person name="Abouelleil A."/>
            <person name="Alvarado L."/>
            <person name="Berlin A.M."/>
            <person name="Chapman S.B."/>
            <person name="Dewar J."/>
            <person name="Goldberg J."/>
            <person name="Griggs A."/>
            <person name="Gujja S."/>
            <person name="Hansen M."/>
            <person name="Howarth C."/>
            <person name="Imamovic A."/>
            <person name="Larimer J."/>
            <person name="McCowan C."/>
            <person name="Murphy C."/>
            <person name="Pearson M."/>
            <person name="Priest M."/>
            <person name="Roberts A."/>
            <person name="Saif S."/>
            <person name="Shea T."/>
            <person name="Sykes S."/>
            <person name="Wortman J."/>
            <person name="Nusbaum C."/>
            <person name="Birren B."/>
        </authorList>
    </citation>
    <scope>NUCLEOTIDE SEQUENCE [LARGE SCALE GENOMIC DNA]</scope>
    <source>
        <strain evidence="16">CBS 10117</strain>
    </source>
</reference>
<comment type="subcellular location">
    <subcellularLocation>
        <location evidence="1">Nucleus</location>
    </subcellularLocation>
</comment>
<evidence type="ECO:0000313" key="17">
    <source>
        <dbReference type="EMBL" id="WWC59003.1"/>
    </source>
</evidence>
<dbReference type="FunFam" id="3.30.310.80:FF:000021">
    <property type="entry name" value="Non-specific serine/threonine protein kinase"/>
    <property type="match status" value="1"/>
</dbReference>
<dbReference type="KEGG" id="kdj:28966018"/>
<comment type="catalytic activity">
    <reaction evidence="12">
        <text>L-seryl-[protein] + ATP = O-phospho-L-seryl-[protein] + ADP + H(+)</text>
        <dbReference type="Rhea" id="RHEA:17989"/>
        <dbReference type="Rhea" id="RHEA-COMP:9863"/>
        <dbReference type="Rhea" id="RHEA-COMP:11604"/>
        <dbReference type="ChEBI" id="CHEBI:15378"/>
        <dbReference type="ChEBI" id="CHEBI:29999"/>
        <dbReference type="ChEBI" id="CHEBI:30616"/>
        <dbReference type="ChEBI" id="CHEBI:83421"/>
        <dbReference type="ChEBI" id="CHEBI:456216"/>
        <dbReference type="EC" id="2.7.11.1"/>
    </reaction>
</comment>
<dbReference type="FunFam" id="1.10.510.10:FF:000544">
    <property type="entry name" value="Non-specific serine/threonine protein kinase"/>
    <property type="match status" value="1"/>
</dbReference>
<evidence type="ECO:0000256" key="8">
    <source>
        <dbReference type="ARBA" id="ARBA00022840"/>
    </source>
</evidence>
<sequence length="756" mass="84054">MATRPAPPAPAGASGRRHNSMNQSMGHGQYQQQQSVPRQKPRVGQYIIERTLGTGSFGKVKLATHAITGHQVALKLINRAKITTPDMNARVKREIQYLKVLRHPHIIKLYEVITTPTDVIMVMEYAGEELFNYIVAKGKHGMTEEEARRFFQQMISAIEYCHRHHIVHRDLKPENLFLDSRRNIKIGDFGLSNLMTDGDFLKTSCGSPNYAAPEVISGKLYSGPEIDVWSAGVIMYVLLCGKLPFDDEHIPTLFKKIENGVFHIPSHVSEPARHLLKRMLEVDPLKRATIAEIRQMPFFQENLPRYLEPLPEMDRYPALPMDDMTTLLLINEGQADPKKVAEAKGMVFTEDLGIIDPDIVEELLEKISTYTEPTVWDALQREGDNQVKVAYQLVRDHRRILKDSYGFEEDEDMSAMEEFMASSPPAWNADIPPPSSFAQNGIDEHPDIDEDVDLEIQDIPNAHFDVLDSSLPGYMTPPSSSGASTAIATPVSEVPPPDQSKEQEAAEQAARALLASQIPDPPQNQARSKSMSKPKWHFGIRSRSPPMEVMLEIYKTLNVLGMQWKLKEDIALPEIGGAPPGGYTEEVEAALEQHAEANNGERPVMGKKPPTKKEIMAQEKIASGLYHVETRARYGDVIVRMDLQLYRVDDQHYLVDFRNLGYYMVTEKEKDVPDVSRPDGIEIASMLSGKTGSTITCTTTTTSNSTSTSTGMAPAAAPTRSSGLPNKENGSSIGGVSGPFHFLEMACQLIAELASG</sequence>
<dbReference type="PROSITE" id="PS00108">
    <property type="entry name" value="PROTEIN_KINASE_ST"/>
    <property type="match status" value="1"/>
</dbReference>
<dbReference type="InterPro" id="IPR000719">
    <property type="entry name" value="Prot_kinase_dom"/>
</dbReference>
<evidence type="ECO:0000256" key="14">
    <source>
        <dbReference type="SAM" id="MobiDB-lite"/>
    </source>
</evidence>
<feature type="region of interest" description="Disordered" evidence="14">
    <location>
        <begin position="473"/>
        <end position="539"/>
    </location>
</feature>
<dbReference type="Proteomes" id="UP000078595">
    <property type="component" value="Chromosome 2"/>
</dbReference>
<evidence type="ECO:0000259" key="15">
    <source>
        <dbReference type="PROSITE" id="PS50011"/>
    </source>
</evidence>
<dbReference type="PROSITE" id="PS00107">
    <property type="entry name" value="PROTEIN_KINASE_ATP"/>
    <property type="match status" value="1"/>
</dbReference>
<dbReference type="SUPFAM" id="SSF103243">
    <property type="entry name" value="KA1-like"/>
    <property type="match status" value="1"/>
</dbReference>
<feature type="binding site" evidence="13">
    <location>
        <position position="75"/>
    </location>
    <ligand>
        <name>ATP</name>
        <dbReference type="ChEBI" id="CHEBI:30616"/>
    </ligand>
</feature>
<evidence type="ECO:0000256" key="3">
    <source>
        <dbReference type="ARBA" id="ARBA00012513"/>
    </source>
</evidence>
<dbReference type="GeneID" id="28966018"/>
<dbReference type="InterPro" id="IPR017441">
    <property type="entry name" value="Protein_kinase_ATP_BS"/>
</dbReference>
<dbReference type="EC" id="2.7.11.1" evidence="3"/>
<accession>A0A1A6ADG0</accession>
<evidence type="ECO:0000256" key="13">
    <source>
        <dbReference type="PROSITE-ProRule" id="PRU10141"/>
    </source>
</evidence>
<dbReference type="GO" id="GO:0004674">
    <property type="term" value="F:protein serine/threonine kinase activity"/>
    <property type="evidence" value="ECO:0007669"/>
    <property type="project" value="UniProtKB-KW"/>
</dbReference>
<evidence type="ECO:0000256" key="12">
    <source>
        <dbReference type="ARBA" id="ARBA00048679"/>
    </source>
</evidence>
<evidence type="ECO:0000256" key="6">
    <source>
        <dbReference type="ARBA" id="ARBA00022741"/>
    </source>
</evidence>
<keyword evidence="10" id="KW-0119">Carbohydrate metabolism</keyword>
<dbReference type="SMART" id="SM00220">
    <property type="entry name" value="S_TKc"/>
    <property type="match status" value="1"/>
</dbReference>
<dbReference type="PANTHER" id="PTHR24346:SF110">
    <property type="entry name" value="NON-SPECIFIC SERINE_THREONINE PROTEIN KINASE"/>
    <property type="match status" value="1"/>
</dbReference>
<feature type="domain" description="Protein kinase" evidence="15">
    <location>
        <begin position="46"/>
        <end position="299"/>
    </location>
</feature>
<feature type="compositionally biased region" description="Basic residues" evidence="14">
    <location>
        <begin position="530"/>
        <end position="539"/>
    </location>
</feature>
<dbReference type="STRING" id="1296121.A0A1A6ADG0"/>
<keyword evidence="9" id="KW-0539">Nucleus</keyword>
<dbReference type="EMBL" id="KI894028">
    <property type="protein sequence ID" value="OBR88100.1"/>
    <property type="molecule type" value="Genomic_DNA"/>
</dbReference>
<dbReference type="InterPro" id="IPR028375">
    <property type="entry name" value="KA1/Ssp2_C"/>
</dbReference>